<evidence type="ECO:0000313" key="1">
    <source>
        <dbReference type="EMBL" id="WAM32247.1"/>
    </source>
</evidence>
<gene>
    <name evidence="1" type="ORF">OTJ99_000767</name>
</gene>
<dbReference type="Proteomes" id="UP001164745">
    <property type="component" value="Chromosome"/>
</dbReference>
<dbReference type="EMBL" id="CP113864">
    <property type="protein sequence ID" value="WAM32247.1"/>
    <property type="molecule type" value="Genomic_DNA"/>
</dbReference>
<evidence type="ECO:0000313" key="2">
    <source>
        <dbReference type="Proteomes" id="UP001164745"/>
    </source>
</evidence>
<keyword evidence="2" id="KW-1185">Reference proteome</keyword>
<organism evidence="1 2">
    <name type="scientific">Caldicellulosiruptor naganoensis</name>
    <dbReference type="NCBI Taxonomy" id="29324"/>
    <lineage>
        <taxon>Bacteria</taxon>
        <taxon>Bacillati</taxon>
        <taxon>Bacillota</taxon>
        <taxon>Bacillota incertae sedis</taxon>
        <taxon>Caldicellulosiruptorales</taxon>
        <taxon>Caldicellulosiruptoraceae</taxon>
        <taxon>Caldicellulosiruptor</taxon>
    </lineage>
</organism>
<name>A0ABY7BHD9_9FIRM</name>
<dbReference type="InterPro" id="IPR014202">
    <property type="entry name" value="Spore_II_R"/>
</dbReference>
<proteinExistence type="predicted"/>
<dbReference type="RefSeq" id="WP_235374640.1">
    <property type="nucleotide sequence ID" value="NZ_CP113864.1"/>
</dbReference>
<dbReference type="Pfam" id="PF09551">
    <property type="entry name" value="Spore_II_R"/>
    <property type="match status" value="1"/>
</dbReference>
<reference evidence="1" key="1">
    <citation type="submission" date="2022-12" db="EMBL/GenBank/DDBJ databases">
        <authorList>
            <person name="Bing R.G."/>
            <person name="Willard D.J."/>
            <person name="Manesh M.J.H."/>
            <person name="Laemthong T."/>
            <person name="Crosby J.R."/>
            <person name="Kelly R.M."/>
        </authorList>
    </citation>
    <scope>NUCLEOTIDE SEQUENCE</scope>
    <source>
        <strain evidence="1">DSM 8991</strain>
    </source>
</reference>
<accession>A0ABY7BHD9</accession>
<sequence length="178" mass="21190">MFYFFYWYLSYKELGILRNDLADKVVRIHILANSNSKEDQDLKIYVKDKLIFYLSSRIDYSKGKTYVLKQISLQTPQIEKYLQQQINQRGYNYNVKVAIQRNLFPNRIYDGFLFPSGVYDAVKVFIGEGSGSNWWCVIFPPLCIVDEAKLELPEKAKKELKEITYKKRVYNCHELQQR</sequence>
<protein>
    <submittedName>
        <fullName evidence="1">Stage II sporulation protein R</fullName>
    </submittedName>
</protein>